<name>A0A5U9VFT7_SALNE</name>
<evidence type="ECO:0000313" key="3">
    <source>
        <dbReference type="EMBL" id="EBS4544781.1"/>
    </source>
</evidence>
<dbReference type="InterPro" id="IPR014875">
    <property type="entry name" value="Mor_transcription_activator"/>
</dbReference>
<evidence type="ECO:0000256" key="1">
    <source>
        <dbReference type="SAM" id="MobiDB-lite"/>
    </source>
</evidence>
<dbReference type="Pfam" id="PF08765">
    <property type="entry name" value="Mor"/>
    <property type="match status" value="1"/>
</dbReference>
<dbReference type="PANTHER" id="PTHR37812">
    <property type="entry name" value="MU-LIKE PROPHAGE FLUMU PROTEIN C"/>
    <property type="match status" value="1"/>
</dbReference>
<dbReference type="Gene3D" id="1.10.10.60">
    <property type="entry name" value="Homeodomain-like"/>
    <property type="match status" value="1"/>
</dbReference>
<reference evidence="3" key="1">
    <citation type="submission" date="2018-06" db="EMBL/GenBank/DDBJ databases">
        <authorList>
            <person name="Ashton P.M."/>
            <person name="Dallman T."/>
            <person name="Nair S."/>
            <person name="De Pinna E."/>
            <person name="Peters T."/>
            <person name="Grant K."/>
        </authorList>
    </citation>
    <scope>NUCLEOTIDE SEQUENCE [LARGE SCALE GENOMIC DNA]</scope>
    <source>
        <strain evidence="3">160804</strain>
    </source>
</reference>
<accession>A0A5U9VFT7</accession>
<proteinExistence type="predicted"/>
<protein>
    <recommendedName>
        <fullName evidence="2">Mor transcription activator domain-containing protein</fullName>
    </recommendedName>
</protein>
<dbReference type="EMBL" id="AAGVNP010000008">
    <property type="protein sequence ID" value="EBS4544781.1"/>
    <property type="molecule type" value="Genomic_DNA"/>
</dbReference>
<dbReference type="InterPro" id="IPR009057">
    <property type="entry name" value="Homeodomain-like_sf"/>
</dbReference>
<comment type="caution">
    <text evidence="3">The sequence shown here is derived from an EMBL/GenBank/DDBJ whole genome shotgun (WGS) entry which is preliminary data.</text>
</comment>
<organism evidence="3">
    <name type="scientific">Salmonella newport</name>
    <dbReference type="NCBI Taxonomy" id="108619"/>
    <lineage>
        <taxon>Bacteria</taxon>
        <taxon>Pseudomonadati</taxon>
        <taxon>Pseudomonadota</taxon>
        <taxon>Gammaproteobacteria</taxon>
        <taxon>Enterobacterales</taxon>
        <taxon>Enterobacteriaceae</taxon>
        <taxon>Salmonella</taxon>
    </lineage>
</organism>
<gene>
    <name evidence="3" type="ORF">DQK32_02530</name>
</gene>
<dbReference type="SUPFAM" id="SSF46689">
    <property type="entry name" value="Homeodomain-like"/>
    <property type="match status" value="1"/>
</dbReference>
<evidence type="ECO:0000259" key="2">
    <source>
        <dbReference type="Pfam" id="PF08765"/>
    </source>
</evidence>
<feature type="domain" description="Mor transcription activator" evidence="2">
    <location>
        <begin position="8"/>
        <end position="110"/>
    </location>
</feature>
<dbReference type="Proteomes" id="UP000839885">
    <property type="component" value="Unassembled WGS sequence"/>
</dbReference>
<sequence length="195" mass="22196">MSITTQEKLMGGIREAAFSVLSRHAFPATVANTISVAIIRQLAFAWEGNTIYITKTPDHEVMQRNQRIFDEFKGDNHDALAEKFGVSIQWVYSIVKDMRDEYIRRHQPDMFSNDEPDNSDISEFIREQFKTLGDIMDHSAYCLRQQIPDITESKALAIGREIAYLTSELRKGQSANIKKERNVSDAAQADMFGDG</sequence>
<dbReference type="AlphaFoldDB" id="A0A5U9VFT7"/>
<dbReference type="InterPro" id="IPR052411">
    <property type="entry name" value="c-mor_Regulatory_Protein"/>
</dbReference>
<dbReference type="PANTHER" id="PTHR37812:SF1">
    <property type="entry name" value="MU-LIKE PROPHAGE FLUMU PROTEIN C"/>
    <property type="match status" value="1"/>
</dbReference>
<feature type="region of interest" description="Disordered" evidence="1">
    <location>
        <begin position="175"/>
        <end position="195"/>
    </location>
</feature>